<dbReference type="PANTHER" id="PTHR45717:SF5">
    <property type="entry name" value="PENTACOTRIPEPTIDE-REPEAT REGION OF PRORP DOMAIN-CONTAINING PROTEIN"/>
    <property type="match status" value="1"/>
</dbReference>
<dbReference type="PROSITE" id="PS51375">
    <property type="entry name" value="PPR"/>
    <property type="match status" value="3"/>
</dbReference>
<comment type="caution">
    <text evidence="4">The sequence shown here is derived from an EMBL/GenBank/DDBJ whole genome shotgun (WGS) entry which is preliminary data.</text>
</comment>
<accession>A0ABD3D7D8</accession>
<evidence type="ECO:0000256" key="2">
    <source>
        <dbReference type="ARBA" id="ARBA00022737"/>
    </source>
</evidence>
<evidence type="ECO:0000313" key="4">
    <source>
        <dbReference type="EMBL" id="KAL3638226.1"/>
    </source>
</evidence>
<dbReference type="SUPFAM" id="SSF48452">
    <property type="entry name" value="TPR-like"/>
    <property type="match status" value="1"/>
</dbReference>
<dbReference type="Pfam" id="PF13812">
    <property type="entry name" value="PPR_3"/>
    <property type="match status" value="1"/>
</dbReference>
<proteinExistence type="inferred from homology"/>
<evidence type="ECO:0000256" key="3">
    <source>
        <dbReference type="PROSITE-ProRule" id="PRU00708"/>
    </source>
</evidence>
<evidence type="ECO:0008006" key="6">
    <source>
        <dbReference type="Google" id="ProtNLM"/>
    </source>
</evidence>
<dbReference type="Pfam" id="PF01535">
    <property type="entry name" value="PPR"/>
    <property type="match status" value="1"/>
</dbReference>
<name>A0ABD3D7D8_9LAMI</name>
<sequence length="485" mass="56487">MTIMRFISRLTLRKYSPSSTQRLLCTVTEEPMAVTAVEVGEEQSKKKSRLFYKVIRKANSDKTCVTDVLDNWVKQGNEVKRFDVLNITNYFRSRKNFHAALKLYDWMESNKFETSNSDKAVRIDLYYKIKGMPSAEEYFNTLSESEKTTRTYGALLCCYCKEKVFDKAIEIFEKMKALNHTTTLNYNNMLFLFYTTEKHEKVVSLAQEMEDNKIELDLYTYNMLINSYAANKDLDTVEKVVEKMKNNVELDLFTCSNLATVYMNAGLTEKTNEFLQMMEKTKAQRNYKSYEACRTRIKLYSEMNDKAGVHRAWKTLKSAFPSPNNTSYLFMLLALSKIGDQKSLESIFKEWDDNCTTYDFRVPNVVLEYYLSRGMIEKAGLLYESMVNRGAKPNLSTLNLFVTLNLQNGDIESAMKYLETGLDKAKSFNSKWFPKDETVKMFVKYFEENEDPERADKFFQRMKELKRVDDVSIPVNTAEASNAES</sequence>
<reference evidence="5" key="1">
    <citation type="journal article" date="2024" name="IScience">
        <title>Strigolactones Initiate the Formation of Haustorium-like Structures in Castilleja.</title>
        <authorList>
            <person name="Buerger M."/>
            <person name="Peterson D."/>
            <person name="Chory J."/>
        </authorList>
    </citation>
    <scope>NUCLEOTIDE SEQUENCE [LARGE SCALE GENOMIC DNA]</scope>
</reference>
<dbReference type="Proteomes" id="UP001632038">
    <property type="component" value="Unassembled WGS sequence"/>
</dbReference>
<organism evidence="4 5">
    <name type="scientific">Castilleja foliolosa</name>
    <dbReference type="NCBI Taxonomy" id="1961234"/>
    <lineage>
        <taxon>Eukaryota</taxon>
        <taxon>Viridiplantae</taxon>
        <taxon>Streptophyta</taxon>
        <taxon>Embryophyta</taxon>
        <taxon>Tracheophyta</taxon>
        <taxon>Spermatophyta</taxon>
        <taxon>Magnoliopsida</taxon>
        <taxon>eudicotyledons</taxon>
        <taxon>Gunneridae</taxon>
        <taxon>Pentapetalae</taxon>
        <taxon>asterids</taxon>
        <taxon>lamiids</taxon>
        <taxon>Lamiales</taxon>
        <taxon>Orobanchaceae</taxon>
        <taxon>Pedicularideae</taxon>
        <taxon>Castillejinae</taxon>
        <taxon>Castilleja</taxon>
    </lineage>
</organism>
<dbReference type="EMBL" id="JAVIJP010000019">
    <property type="protein sequence ID" value="KAL3638226.1"/>
    <property type="molecule type" value="Genomic_DNA"/>
</dbReference>
<evidence type="ECO:0000313" key="5">
    <source>
        <dbReference type="Proteomes" id="UP001632038"/>
    </source>
</evidence>
<dbReference type="PANTHER" id="PTHR45717">
    <property type="entry name" value="OS12G0527900 PROTEIN"/>
    <property type="match status" value="1"/>
</dbReference>
<dbReference type="AlphaFoldDB" id="A0ABD3D7D8"/>
<comment type="similarity">
    <text evidence="1">Belongs to the PPR family. P subfamily.</text>
</comment>
<feature type="repeat" description="PPR" evidence="3">
    <location>
        <begin position="359"/>
        <end position="393"/>
    </location>
</feature>
<keyword evidence="5" id="KW-1185">Reference proteome</keyword>
<protein>
    <recommendedName>
        <fullName evidence="6">Pentatricopeptide repeat-containing protein</fullName>
    </recommendedName>
</protein>
<dbReference type="NCBIfam" id="TIGR00756">
    <property type="entry name" value="PPR"/>
    <property type="match status" value="3"/>
</dbReference>
<dbReference type="InterPro" id="IPR002885">
    <property type="entry name" value="PPR_rpt"/>
</dbReference>
<dbReference type="InterPro" id="IPR011990">
    <property type="entry name" value="TPR-like_helical_dom_sf"/>
</dbReference>
<dbReference type="GO" id="GO:0003729">
    <property type="term" value="F:mRNA binding"/>
    <property type="evidence" value="ECO:0007669"/>
    <property type="project" value="UniProtKB-ARBA"/>
</dbReference>
<dbReference type="Gene3D" id="1.25.40.10">
    <property type="entry name" value="Tetratricopeptide repeat domain"/>
    <property type="match status" value="2"/>
</dbReference>
<feature type="repeat" description="PPR" evidence="3">
    <location>
        <begin position="217"/>
        <end position="247"/>
    </location>
</feature>
<evidence type="ECO:0000256" key="1">
    <source>
        <dbReference type="ARBA" id="ARBA00007626"/>
    </source>
</evidence>
<gene>
    <name evidence="4" type="ORF">CASFOL_017597</name>
</gene>
<feature type="repeat" description="PPR" evidence="3">
    <location>
        <begin position="148"/>
        <end position="182"/>
    </location>
</feature>
<keyword evidence="2" id="KW-0677">Repeat</keyword>